<organism evidence="2 3">
    <name type="scientific">Guyanagaster necrorhizus</name>
    <dbReference type="NCBI Taxonomy" id="856835"/>
    <lineage>
        <taxon>Eukaryota</taxon>
        <taxon>Fungi</taxon>
        <taxon>Dikarya</taxon>
        <taxon>Basidiomycota</taxon>
        <taxon>Agaricomycotina</taxon>
        <taxon>Agaricomycetes</taxon>
        <taxon>Agaricomycetidae</taxon>
        <taxon>Agaricales</taxon>
        <taxon>Marasmiineae</taxon>
        <taxon>Physalacriaceae</taxon>
        <taxon>Guyanagaster</taxon>
    </lineage>
</organism>
<evidence type="ECO:0000313" key="2">
    <source>
        <dbReference type="EMBL" id="KAG7452484.1"/>
    </source>
</evidence>
<feature type="compositionally biased region" description="Low complexity" evidence="1">
    <location>
        <begin position="86"/>
        <end position="100"/>
    </location>
</feature>
<feature type="region of interest" description="Disordered" evidence="1">
    <location>
        <begin position="61"/>
        <end position="220"/>
    </location>
</feature>
<gene>
    <name evidence="2" type="ORF">BT62DRAFT_4033</name>
</gene>
<dbReference type="AlphaFoldDB" id="A0A9P7W4L5"/>
<reference evidence="2" key="1">
    <citation type="submission" date="2020-11" db="EMBL/GenBank/DDBJ databases">
        <title>Adaptations for nitrogen fixation in a non-lichenized fungal sporocarp promotes dispersal by wood-feeding termites.</title>
        <authorList>
            <consortium name="DOE Joint Genome Institute"/>
            <person name="Koch R.A."/>
            <person name="Yoon G."/>
            <person name="Arayal U."/>
            <person name="Lail K."/>
            <person name="Amirebrahimi M."/>
            <person name="Labutti K."/>
            <person name="Lipzen A."/>
            <person name="Riley R."/>
            <person name="Barry K."/>
            <person name="Henrissat B."/>
            <person name="Grigoriev I.V."/>
            <person name="Herr J.R."/>
            <person name="Aime M.C."/>
        </authorList>
    </citation>
    <scope>NUCLEOTIDE SEQUENCE</scope>
    <source>
        <strain evidence="2">MCA 3950</strain>
    </source>
</reference>
<feature type="region of interest" description="Disordered" evidence="1">
    <location>
        <begin position="1"/>
        <end position="46"/>
    </location>
</feature>
<dbReference type="PANTHER" id="PTHR13621">
    <property type="entry name" value="PROLINE-RICH PROTEIN PRCC"/>
    <property type="match status" value="1"/>
</dbReference>
<dbReference type="Pfam" id="PF10253">
    <property type="entry name" value="PRCC"/>
    <property type="match status" value="1"/>
</dbReference>
<keyword evidence="3" id="KW-1185">Reference proteome</keyword>
<accession>A0A9P7W4L5</accession>
<dbReference type="GO" id="GO:0005634">
    <property type="term" value="C:nucleus"/>
    <property type="evidence" value="ECO:0007669"/>
    <property type="project" value="TreeGrafter"/>
</dbReference>
<dbReference type="RefSeq" id="XP_043045984.1">
    <property type="nucleotide sequence ID" value="XM_043180799.1"/>
</dbReference>
<dbReference type="GeneID" id="66103095"/>
<dbReference type="InterPro" id="IPR018800">
    <property type="entry name" value="PRCC"/>
</dbReference>
<dbReference type="OrthoDB" id="2555634at2759"/>
<feature type="compositionally biased region" description="Low complexity" evidence="1">
    <location>
        <begin position="24"/>
        <end position="46"/>
    </location>
</feature>
<protein>
    <recommendedName>
        <fullName evidence="4">Mitotic checkpoint regulator, MAD2B-interacting-domain-containing protein</fullName>
    </recommendedName>
</protein>
<sequence>MLGLEDYGSGSESEGETETKQPASSSMNSQSLKSQSKATSSSSIALPPLRTKKRIAIVLPSLKAAKDGDGEEEISRPVAKKPRLESGAGSSSLMSMLPAPKQKNPISAPAERVLGGGKGQALSFNAPASVPPADEAPTPSIPFLPPSLAKGRSNISLEESRPRATARTPAPAVDFFSLGASSMPKPTESTISPSSSISISSAPAIPTFEPPEPTMNDEYPGYYQLPSGAWKAHEPEYYGKFLQRWQKEYNDQVRALEKGVAKGFEGMEKEGMEDIDAKKEMERAKKEIKEREERKAVTKGAGGAPEKPKMNINASKLSGIARSRHQLSTMLKEAYENREALEEKIAEGRRNRKEAGNKYGF</sequence>
<feature type="region of interest" description="Disordered" evidence="1">
    <location>
        <begin position="272"/>
        <end position="312"/>
    </location>
</feature>
<evidence type="ECO:0000256" key="1">
    <source>
        <dbReference type="SAM" id="MobiDB-lite"/>
    </source>
</evidence>
<dbReference type="EMBL" id="MU250523">
    <property type="protein sequence ID" value="KAG7452484.1"/>
    <property type="molecule type" value="Genomic_DNA"/>
</dbReference>
<feature type="compositionally biased region" description="Basic and acidic residues" evidence="1">
    <location>
        <begin position="272"/>
        <end position="296"/>
    </location>
</feature>
<evidence type="ECO:0008006" key="4">
    <source>
        <dbReference type="Google" id="ProtNLM"/>
    </source>
</evidence>
<dbReference type="Proteomes" id="UP000812287">
    <property type="component" value="Unassembled WGS sequence"/>
</dbReference>
<feature type="compositionally biased region" description="Low complexity" evidence="1">
    <location>
        <begin position="189"/>
        <end position="207"/>
    </location>
</feature>
<comment type="caution">
    <text evidence="2">The sequence shown here is derived from an EMBL/GenBank/DDBJ whole genome shotgun (WGS) entry which is preliminary data.</text>
</comment>
<proteinExistence type="predicted"/>
<name>A0A9P7W4L5_9AGAR</name>
<evidence type="ECO:0000313" key="3">
    <source>
        <dbReference type="Proteomes" id="UP000812287"/>
    </source>
</evidence>
<feature type="compositionally biased region" description="Low complexity" evidence="1">
    <location>
        <begin position="163"/>
        <end position="172"/>
    </location>
</feature>
<dbReference type="PANTHER" id="PTHR13621:SF2">
    <property type="entry name" value="PROLINE-RICH PROTEIN PRCC"/>
    <property type="match status" value="1"/>
</dbReference>